<feature type="domain" description="SCP" evidence="2">
    <location>
        <begin position="61"/>
        <end position="188"/>
    </location>
</feature>
<dbReference type="InterPro" id="IPR035940">
    <property type="entry name" value="CAP_sf"/>
</dbReference>
<name>A0A375JBN1_9BURK</name>
<evidence type="ECO:0000313" key="4">
    <source>
        <dbReference type="Proteomes" id="UP000256805"/>
    </source>
</evidence>
<evidence type="ECO:0000259" key="2">
    <source>
        <dbReference type="Pfam" id="PF00188"/>
    </source>
</evidence>
<keyword evidence="1" id="KW-0732">Signal</keyword>
<dbReference type="Gene3D" id="3.40.33.10">
    <property type="entry name" value="CAP"/>
    <property type="match status" value="1"/>
</dbReference>
<dbReference type="SUPFAM" id="SSF55797">
    <property type="entry name" value="PR-1-like"/>
    <property type="match status" value="1"/>
</dbReference>
<evidence type="ECO:0000313" key="3">
    <source>
        <dbReference type="EMBL" id="SPS02299.1"/>
    </source>
</evidence>
<dbReference type="Pfam" id="PF00188">
    <property type="entry name" value="CAP"/>
    <property type="match status" value="1"/>
</dbReference>
<dbReference type="CDD" id="cd05379">
    <property type="entry name" value="CAP_bacterial"/>
    <property type="match status" value="1"/>
</dbReference>
<sequence length="350" mass="36484">MKTRKWFALLLLALIGNEEAWASGSVPSAAPGPAEVPSLALRTSVPEPSYAKSSGQLALFNGVNALRRKLGVGLLMQDPALDTAAQAHAVYLSAHSVAQHDQSVGSLHFYATTPLLRARRAGVGDTQWVAEIVGAATGPDDSEIGAGCIDQWYHTVYHLQSLVTNQESMGIGFSDTGALGLNHCVVDFGTNTATQPDPTPNGVPYGGGQQIDAEIFVTVPADGDTDVRPGFNFAGESPNPAPDLPAPGRPLMIYANGALAEVLSVEAFKLVDGNGAEVPARVLVSPAAKADGSNGMADEYLRNNAAFLVPLAPLADREAYTASFSGTRAGKPVSISWTFRTATPGASTFR</sequence>
<evidence type="ECO:0000256" key="1">
    <source>
        <dbReference type="SAM" id="SignalP"/>
    </source>
</evidence>
<accession>A0A375JBN1</accession>
<dbReference type="EMBL" id="OVTA01000065">
    <property type="protein sequence ID" value="SPS02299.1"/>
    <property type="molecule type" value="Genomic_DNA"/>
</dbReference>
<dbReference type="Proteomes" id="UP000256805">
    <property type="component" value="Unassembled WGS sequence"/>
</dbReference>
<protein>
    <recommendedName>
        <fullName evidence="2">SCP domain-containing protein</fullName>
    </recommendedName>
</protein>
<dbReference type="InterPro" id="IPR014044">
    <property type="entry name" value="CAP_dom"/>
</dbReference>
<dbReference type="AlphaFoldDB" id="A0A375JBN1"/>
<organism evidence="3 4">
    <name type="scientific">Cupriavidus taiwanensis</name>
    <dbReference type="NCBI Taxonomy" id="164546"/>
    <lineage>
        <taxon>Bacteria</taxon>
        <taxon>Pseudomonadati</taxon>
        <taxon>Pseudomonadota</taxon>
        <taxon>Betaproteobacteria</taxon>
        <taxon>Burkholderiales</taxon>
        <taxon>Burkholderiaceae</taxon>
        <taxon>Cupriavidus</taxon>
    </lineage>
</organism>
<gene>
    <name evidence="3" type="ORF">CBM2634_P30043</name>
</gene>
<feature type="signal peptide" evidence="1">
    <location>
        <begin position="1"/>
        <end position="22"/>
    </location>
</feature>
<dbReference type="RefSeq" id="WP_116386122.1">
    <property type="nucleotide sequence ID" value="NZ_LS483235.1"/>
</dbReference>
<proteinExistence type="predicted"/>
<reference evidence="3 4" key="1">
    <citation type="submission" date="2018-01" db="EMBL/GenBank/DDBJ databases">
        <authorList>
            <person name="Gaut B.S."/>
            <person name="Morton B.R."/>
            <person name="Clegg M.T."/>
            <person name="Duvall M.R."/>
        </authorList>
    </citation>
    <scope>NUCLEOTIDE SEQUENCE [LARGE SCALE GENOMIC DNA]</scope>
    <source>
        <strain evidence="3">Cupriavidus taiwanensis cmp 52</strain>
    </source>
</reference>
<feature type="chain" id="PRO_5016739400" description="SCP domain-containing protein" evidence="1">
    <location>
        <begin position="23"/>
        <end position="350"/>
    </location>
</feature>